<sequence length="81" mass="8626">MGTKDAIAFRDGVHAARPVATGPRPDRAAVPPRPPPRSRSSAAPPGNGRCAGHADIPREQRDGAVGRRPRRLLQSSTKRNT</sequence>
<reference evidence="2 3" key="1">
    <citation type="submission" date="2016-11" db="EMBL/GenBank/DDBJ databases">
        <authorList>
            <person name="Jaros S."/>
            <person name="Januszkiewicz K."/>
            <person name="Wedrychowicz H."/>
        </authorList>
    </citation>
    <scope>NUCLEOTIDE SEQUENCE [LARGE SCALE GENOMIC DNA]</scope>
    <source>
        <strain evidence="2 3">CGMCC 4.5723</strain>
    </source>
</reference>
<proteinExistence type="predicted"/>
<protein>
    <submittedName>
        <fullName evidence="2">Uncharacterized protein</fullName>
    </submittedName>
</protein>
<keyword evidence="3" id="KW-1185">Reference proteome</keyword>
<evidence type="ECO:0000256" key="1">
    <source>
        <dbReference type="SAM" id="MobiDB-lite"/>
    </source>
</evidence>
<dbReference type="EMBL" id="FQZK01000001">
    <property type="protein sequence ID" value="SHI56580.1"/>
    <property type="molecule type" value="Genomic_DNA"/>
</dbReference>
<accession>A0A1M6C6C5</accession>
<feature type="region of interest" description="Disordered" evidence="1">
    <location>
        <begin position="1"/>
        <end position="81"/>
    </location>
</feature>
<dbReference type="Proteomes" id="UP000184452">
    <property type="component" value="Unassembled WGS sequence"/>
</dbReference>
<evidence type="ECO:0000313" key="2">
    <source>
        <dbReference type="EMBL" id="SHI56580.1"/>
    </source>
</evidence>
<organism evidence="2 3">
    <name type="scientific">Nocardiopsis flavescens</name>
    <dbReference type="NCBI Taxonomy" id="758803"/>
    <lineage>
        <taxon>Bacteria</taxon>
        <taxon>Bacillati</taxon>
        <taxon>Actinomycetota</taxon>
        <taxon>Actinomycetes</taxon>
        <taxon>Streptosporangiales</taxon>
        <taxon>Nocardiopsidaceae</taxon>
        <taxon>Nocardiopsis</taxon>
    </lineage>
</organism>
<evidence type="ECO:0000313" key="3">
    <source>
        <dbReference type="Proteomes" id="UP000184452"/>
    </source>
</evidence>
<gene>
    <name evidence="2" type="ORF">SAMN05421803_101598</name>
</gene>
<dbReference type="AlphaFoldDB" id="A0A1M6C6C5"/>
<feature type="compositionally biased region" description="Basic and acidic residues" evidence="1">
    <location>
        <begin position="55"/>
        <end position="65"/>
    </location>
</feature>
<name>A0A1M6C6C5_9ACTN</name>